<feature type="compositionally biased region" description="Low complexity" evidence="1">
    <location>
        <begin position="201"/>
        <end position="228"/>
    </location>
</feature>
<proteinExistence type="predicted"/>
<dbReference type="PROSITE" id="PS51257">
    <property type="entry name" value="PROKAR_LIPOPROTEIN"/>
    <property type="match status" value="1"/>
</dbReference>
<gene>
    <name evidence="2" type="ORF">LRAMOSA09800</name>
</gene>
<feature type="region of interest" description="Disordered" evidence="1">
    <location>
        <begin position="199"/>
        <end position="229"/>
    </location>
</feature>
<sequence>MRRGLLHRHSFPPCQQATSACNTAGISTFVETQVSGNDHFASTSSDTRAIPQEEINMDINAKGVPHDLQLVKDMEPFVSPLTEANLQYHTNSHPSSDDARCTYVEAFVTSQTRMLQIEAELQRRTQVEISSLVPLDTLSDNEEVVSERIMNNQTHHQSNNVSVSRNNSLTGRSDRESSDAKIRKRPIWLQLLFKRRNTNASSTLPTSPPTHSSLLENHESSNNSTTSSAYQQYHEQTMAMLHEDIHNFTSGNFRPAQRDSGISISSSSRGTQSKRARLSIHFAPQLRTVQEEGHQLTQTDDLLAFRYPRMVHRRTLRDAAMRLLSSADDQLDEQVSKRFSAPGIYCPFQLA</sequence>
<evidence type="ECO:0000256" key="1">
    <source>
        <dbReference type="SAM" id="MobiDB-lite"/>
    </source>
</evidence>
<dbReference type="EMBL" id="LK023325">
    <property type="protein sequence ID" value="CDS08438.1"/>
    <property type="molecule type" value="Genomic_DNA"/>
</dbReference>
<dbReference type="OrthoDB" id="2372567at2759"/>
<reference evidence="2" key="1">
    <citation type="journal article" date="2014" name="Genome Announc.">
        <title>De novo whole-genome sequence and genome annotation of Lichtheimia ramosa.</title>
        <authorList>
            <person name="Linde J."/>
            <person name="Schwartze V."/>
            <person name="Binder U."/>
            <person name="Lass-Florl C."/>
            <person name="Voigt K."/>
            <person name="Horn F."/>
        </authorList>
    </citation>
    <scope>NUCLEOTIDE SEQUENCE</scope>
    <source>
        <strain evidence="2">JMRC FSU:6197</strain>
    </source>
</reference>
<name>A0A077WMQ0_9FUNG</name>
<dbReference type="AlphaFoldDB" id="A0A077WMQ0"/>
<accession>A0A077WMQ0</accession>
<feature type="compositionally biased region" description="Basic and acidic residues" evidence="1">
    <location>
        <begin position="172"/>
        <end position="181"/>
    </location>
</feature>
<protein>
    <submittedName>
        <fullName evidence="2">Uncharacterized protein</fullName>
    </submittedName>
</protein>
<organism evidence="2">
    <name type="scientific">Lichtheimia ramosa</name>
    <dbReference type="NCBI Taxonomy" id="688394"/>
    <lineage>
        <taxon>Eukaryota</taxon>
        <taxon>Fungi</taxon>
        <taxon>Fungi incertae sedis</taxon>
        <taxon>Mucoromycota</taxon>
        <taxon>Mucoromycotina</taxon>
        <taxon>Mucoromycetes</taxon>
        <taxon>Mucorales</taxon>
        <taxon>Lichtheimiaceae</taxon>
        <taxon>Lichtheimia</taxon>
    </lineage>
</organism>
<feature type="compositionally biased region" description="Low complexity" evidence="1">
    <location>
        <begin position="158"/>
        <end position="168"/>
    </location>
</feature>
<feature type="region of interest" description="Disordered" evidence="1">
    <location>
        <begin position="151"/>
        <end position="181"/>
    </location>
</feature>
<evidence type="ECO:0000313" key="2">
    <source>
        <dbReference type="EMBL" id="CDS08438.1"/>
    </source>
</evidence>